<gene>
    <name evidence="2" type="ORF">CUU66_08145</name>
</gene>
<dbReference type="EMBL" id="PGUY01000023">
    <property type="protein sequence ID" value="PLT30303.1"/>
    <property type="molecule type" value="Genomic_DNA"/>
</dbReference>
<comment type="caution">
    <text evidence="2">The sequence shown here is derived from an EMBL/GenBank/DDBJ whole genome shotgun (WGS) entry which is preliminary data.</text>
</comment>
<accession>A0A2N5M7N2</accession>
<keyword evidence="3" id="KW-1185">Reference proteome</keyword>
<feature type="transmembrane region" description="Helical" evidence="1">
    <location>
        <begin position="6"/>
        <end position="30"/>
    </location>
</feature>
<sequence>MLTFLGFMLLFFMFMIISLLPMIMGGALCLSSSHYAYLLQNMLITEPESSVEYHRSQLFQAEDHIRIP</sequence>
<keyword evidence="1" id="KW-0472">Membrane</keyword>
<dbReference type="AlphaFoldDB" id="A0A2N5M7N2"/>
<keyword evidence="1" id="KW-1133">Transmembrane helix</keyword>
<name>A0A2N5M7N2_9BACI</name>
<evidence type="ECO:0000313" key="2">
    <source>
        <dbReference type="EMBL" id="PLT30303.1"/>
    </source>
</evidence>
<proteinExistence type="predicted"/>
<keyword evidence="1" id="KW-0812">Transmembrane</keyword>
<organism evidence="2 3">
    <name type="scientific">Peribacillus deserti</name>
    <dbReference type="NCBI Taxonomy" id="673318"/>
    <lineage>
        <taxon>Bacteria</taxon>
        <taxon>Bacillati</taxon>
        <taxon>Bacillota</taxon>
        <taxon>Bacilli</taxon>
        <taxon>Bacillales</taxon>
        <taxon>Bacillaceae</taxon>
        <taxon>Peribacillus</taxon>
    </lineage>
</organism>
<evidence type="ECO:0000313" key="3">
    <source>
        <dbReference type="Proteomes" id="UP000234748"/>
    </source>
</evidence>
<reference evidence="2 3" key="1">
    <citation type="submission" date="2017-11" db="EMBL/GenBank/DDBJ databases">
        <title>Comparitive Functional Genomics of Dry Heat Resistant strains isolated from the Viking Spacecraft.</title>
        <authorList>
            <person name="Seuylemezian A."/>
            <person name="Cooper K."/>
            <person name="Vaishampayan P."/>
        </authorList>
    </citation>
    <scope>NUCLEOTIDE SEQUENCE [LARGE SCALE GENOMIC DNA]</scope>
    <source>
        <strain evidence="2 3">V1-29</strain>
    </source>
</reference>
<evidence type="ECO:0000256" key="1">
    <source>
        <dbReference type="SAM" id="Phobius"/>
    </source>
</evidence>
<protein>
    <submittedName>
        <fullName evidence="2">Uncharacterized protein</fullName>
    </submittedName>
</protein>
<dbReference type="Proteomes" id="UP000234748">
    <property type="component" value="Unassembled WGS sequence"/>
</dbReference>